<protein>
    <recommendedName>
        <fullName evidence="2">Fibronectin type-III domain-containing protein</fullName>
    </recommendedName>
</protein>
<dbReference type="SUPFAM" id="SSF57667">
    <property type="entry name" value="beta-beta-alpha zinc fingers"/>
    <property type="match status" value="1"/>
</dbReference>
<dbReference type="EMBL" id="LAZR01010194">
    <property type="protein sequence ID" value="KKM68297.1"/>
    <property type="molecule type" value="Genomic_DNA"/>
</dbReference>
<name>A0A0F9MGT2_9ZZZZ</name>
<dbReference type="AlphaFoldDB" id="A0A0F9MGT2"/>
<evidence type="ECO:0008006" key="2">
    <source>
        <dbReference type="Google" id="ProtNLM"/>
    </source>
</evidence>
<sequence length="255" mass="27387">MSYHRAQLNGTLTNDGGEVSACGFEYGRTVAYGTTTPTESKVTGETFSQIILGLLDLTTYHFRAVGTNSGGIGYGADRSFTTSARGSYVCPYDGTVFTSWGELYIHLLNEHGVYICTIDGAIFSTWSDLYAHLASHGIVSAAVMTQVATNVTESTARVTGQVIEDLGVVSEIRFQWGLTTEYGVNTPWQDGYAKGDSFFADLKGLAEGQAFHFRTQIRNRGGVVSGNDRTFNTLSSLGPVTLVTDELINLLGAVA</sequence>
<evidence type="ECO:0000313" key="1">
    <source>
        <dbReference type="EMBL" id="KKM68297.1"/>
    </source>
</evidence>
<dbReference type="InterPro" id="IPR036236">
    <property type="entry name" value="Znf_C2H2_sf"/>
</dbReference>
<reference evidence="1" key="1">
    <citation type="journal article" date="2015" name="Nature">
        <title>Complex archaea that bridge the gap between prokaryotes and eukaryotes.</title>
        <authorList>
            <person name="Spang A."/>
            <person name="Saw J.H."/>
            <person name="Jorgensen S.L."/>
            <person name="Zaremba-Niedzwiedzka K."/>
            <person name="Martijn J."/>
            <person name="Lind A.E."/>
            <person name="van Eijk R."/>
            <person name="Schleper C."/>
            <person name="Guy L."/>
            <person name="Ettema T.J."/>
        </authorList>
    </citation>
    <scope>NUCLEOTIDE SEQUENCE</scope>
</reference>
<proteinExistence type="predicted"/>
<accession>A0A0F9MGT2</accession>
<gene>
    <name evidence="1" type="ORF">LCGC14_1462290</name>
</gene>
<comment type="caution">
    <text evidence="1">The sequence shown here is derived from an EMBL/GenBank/DDBJ whole genome shotgun (WGS) entry which is preliminary data.</text>
</comment>
<organism evidence="1">
    <name type="scientific">marine sediment metagenome</name>
    <dbReference type="NCBI Taxonomy" id="412755"/>
    <lineage>
        <taxon>unclassified sequences</taxon>
        <taxon>metagenomes</taxon>
        <taxon>ecological metagenomes</taxon>
    </lineage>
</organism>